<dbReference type="InterPro" id="IPR017441">
    <property type="entry name" value="Protein_kinase_ATP_BS"/>
</dbReference>
<dbReference type="EMBL" id="CAGA01000093">
    <property type="protein sequence ID" value="CCE34526.1"/>
    <property type="molecule type" value="Genomic_DNA"/>
</dbReference>
<dbReference type="InterPro" id="IPR011009">
    <property type="entry name" value="Kinase-like_dom_sf"/>
</dbReference>
<dbReference type="PANTHER" id="PTHR24348">
    <property type="entry name" value="SERINE/THREONINE-PROTEIN KINASE UNC-51-RELATED"/>
    <property type="match status" value="1"/>
</dbReference>
<dbReference type="SMART" id="SM00220">
    <property type="entry name" value="S_TKc"/>
    <property type="match status" value="1"/>
</dbReference>
<dbReference type="PROSITE" id="PS50011">
    <property type="entry name" value="PROTEIN_KINASE_DOM"/>
    <property type="match status" value="1"/>
</dbReference>
<dbReference type="STRING" id="1111077.M1W6C1"/>
<feature type="region of interest" description="Disordered" evidence="9">
    <location>
        <begin position="636"/>
        <end position="743"/>
    </location>
</feature>
<comment type="subcellular location">
    <subcellularLocation>
        <location evidence="1">Preautophagosomal structure membrane</location>
        <topology evidence="1">Peripheral membrane protein</topology>
    </subcellularLocation>
</comment>
<dbReference type="Pfam" id="PF00498">
    <property type="entry name" value="FHA"/>
    <property type="match status" value="1"/>
</dbReference>
<evidence type="ECO:0000256" key="5">
    <source>
        <dbReference type="ARBA" id="ARBA00022840"/>
    </source>
</evidence>
<sequence>MDGTQPTQATQNVLDPRRIGKQNSGFSDEDISDIICVLYPQSEAARQEIYRLAKEGSPHVIGKHLADGVEPDYNVEDHASRFESHPIAHGNYAIILRLSSPLKNPAAGFTFGRNTTRCDVVFQNDPLRRLSNIHFRVHVNEYGNVMIEDQSTNGTFVDRQLLTCHPKGNRTQPPTNKWVLSSGTLIKILLHDELRDLTFRVRVPRRDEGYDRAFLAKVAEFYNRYRLPPTRDDTAHPHPLPPAKTGGILDIFKVPGAPLNKKSGYGVADPANCALQAHVRQEPVLGGFGLDWKGSRKYNRIAMIGKGAFAVVYKVTSSFTGVPYAAKEIEKRRFIKNGILDQKVDNEMKIMQRVQHPNIVRYIENFDWEDRLHIIIMEYIPGGDLGRAVTTQSLFTVDMTRTMAAQLLSALGYLHANKITHRDVKPDNILIVSREPLVVKLTDFGLSKMIDSAETFLQTFCGTLLYCAPEVYTEYAEYDERGRRIRGKKVRRMPGQRYNHAVDIWSLGGVLFFSLTALPPFPVVSGISYSEILHKIMTTDLDVRPLQRYGVDEAGVHFVRRMLDRRPESRAQIPELEGHVWLGGGGCPAVLASQSYDVITDDEENPSQVVQSPPRCDDDDELDVVDEVDEDVICDSMSGASSSDKENEPMGEDSELERQQQPQGQLLQELEQRHDQKQHYQQLQQEQAQQQEKALQQEKGQQQKQQQQQQQPQPQPHSSGEVGASAMGSSGVPPSDFANRSSQYSLAATEIRDFVKEVVPDSDAMKGQNQRAYQHNSAATDQEQSTDQLQTLIEIVASQSLGGAGSPGPSAQDPENQSASRRQSHSVDPTSSKRKPSSNETSEDADGSTPPLEKPTMKRLKSGSKFVQGPSEETLEEYKLLARVPPMNKAVVGRRYDMAVNKIEFWEQQRETWHLHYPEMTRRQYDAFRHGAMNGQEVFLAGKSPLWDLAMKYFPPIHRPFPPPDDKKEDNSSLPAANSSSGPSLKREDSRLTKEALMKMAMEETPSTTAPIHSYTLPNTLPSDTKTTASAQQDPPAIRAVALIETEPSSSVQGIAFPVTDVFLSFGRGPDNTEIFKERLEPRVPKYAFKLLLWKKGYEPYTGACKNGQPWLKDYFNNEASSFHFWISTKATGGIRINNHNLPSSDPKNPDSPSRYWTRVYDGDSITVWGGPPDLEDHTTLTFRCLWGGSSLGRPPAEEARIEYASAQEAADLDVGCQKTVQRLRDHDEMARWAVEAQAELVERNANIERERERSRVFEGRRVEAVRYFAVLEEREEEERRARRRGLW</sequence>
<dbReference type="Proteomes" id="UP000016801">
    <property type="component" value="Unassembled WGS sequence"/>
</dbReference>
<feature type="region of interest" description="Disordered" evidence="9">
    <location>
        <begin position="759"/>
        <end position="868"/>
    </location>
</feature>
<dbReference type="eggNOG" id="KOG0615">
    <property type="taxonomic scope" value="Eukaryota"/>
</dbReference>
<feature type="domain" description="Protein kinase" evidence="11">
    <location>
        <begin position="298"/>
        <end position="582"/>
    </location>
</feature>
<dbReference type="HOGENOM" id="CLU_003637_0_0_1"/>
<dbReference type="PROSITE" id="PS50006">
    <property type="entry name" value="FHA_DOMAIN"/>
    <property type="match status" value="1"/>
</dbReference>
<proteinExistence type="inferred from homology"/>
<feature type="domain" description="FHA" evidence="10">
    <location>
        <begin position="109"/>
        <end position="162"/>
    </location>
</feature>
<feature type="compositionally biased region" description="Low complexity" evidence="9">
    <location>
        <begin position="659"/>
        <end position="669"/>
    </location>
</feature>
<keyword evidence="5 8" id="KW-0067">ATP-binding</keyword>
<feature type="binding site" evidence="8">
    <location>
        <position position="327"/>
    </location>
    <ligand>
        <name>ATP</name>
        <dbReference type="ChEBI" id="CHEBI:30616"/>
    </ligand>
</feature>
<dbReference type="InterPro" id="IPR000253">
    <property type="entry name" value="FHA_dom"/>
</dbReference>
<keyword evidence="13" id="KW-1185">Reference proteome</keyword>
<feature type="region of interest" description="Disordered" evidence="9">
    <location>
        <begin position="1"/>
        <end position="26"/>
    </location>
</feature>
<evidence type="ECO:0000256" key="1">
    <source>
        <dbReference type="ARBA" id="ARBA00004623"/>
    </source>
</evidence>
<dbReference type="GO" id="GO:0034045">
    <property type="term" value="C:phagophore assembly site membrane"/>
    <property type="evidence" value="ECO:0007669"/>
    <property type="project" value="UniProtKB-SubCell"/>
</dbReference>
<comment type="caution">
    <text evidence="12">The sequence shown here is derived from an EMBL/GenBank/DDBJ whole genome shotgun (WGS) entry which is preliminary data.</text>
</comment>
<dbReference type="GO" id="GO:0005524">
    <property type="term" value="F:ATP binding"/>
    <property type="evidence" value="ECO:0007669"/>
    <property type="project" value="UniProtKB-UniRule"/>
</dbReference>
<keyword evidence="6" id="KW-0072">Autophagy</keyword>
<feature type="compositionally biased region" description="Polar residues" evidence="9">
    <location>
        <begin position="767"/>
        <end position="791"/>
    </location>
</feature>
<evidence type="ECO:0000256" key="8">
    <source>
        <dbReference type="PROSITE-ProRule" id="PRU10141"/>
    </source>
</evidence>
<evidence type="ECO:0000256" key="7">
    <source>
        <dbReference type="ARBA" id="ARBA00030237"/>
    </source>
</evidence>
<dbReference type="GO" id="GO:0010506">
    <property type="term" value="P:regulation of autophagy"/>
    <property type="evidence" value="ECO:0007669"/>
    <property type="project" value="InterPro"/>
</dbReference>
<dbReference type="VEuPathDB" id="FungiDB:CPUR_08459"/>
<dbReference type="PhylomeDB" id="M1W6C1"/>
<accession>M1W6C1</accession>
<dbReference type="Gene3D" id="2.60.200.20">
    <property type="match status" value="1"/>
</dbReference>
<dbReference type="PROSITE" id="PS00107">
    <property type="entry name" value="PROTEIN_KINASE_ATP"/>
    <property type="match status" value="1"/>
</dbReference>
<dbReference type="InterPro" id="IPR008984">
    <property type="entry name" value="SMAD_FHA_dom_sf"/>
</dbReference>
<feature type="compositionally biased region" description="Polar residues" evidence="9">
    <location>
        <begin position="1"/>
        <end position="13"/>
    </location>
</feature>
<dbReference type="Gene3D" id="1.10.510.10">
    <property type="entry name" value="Transferase(Phosphotransferase) domain 1"/>
    <property type="match status" value="1"/>
</dbReference>
<evidence type="ECO:0000256" key="2">
    <source>
        <dbReference type="ARBA" id="ARBA00005575"/>
    </source>
</evidence>
<keyword evidence="12" id="KW-0808">Transferase</keyword>
<keyword evidence="3" id="KW-0813">Transport</keyword>
<evidence type="ECO:0000313" key="13">
    <source>
        <dbReference type="Proteomes" id="UP000016801"/>
    </source>
</evidence>
<dbReference type="InterPro" id="IPR000719">
    <property type="entry name" value="Prot_kinase_dom"/>
</dbReference>
<dbReference type="GO" id="GO:0004674">
    <property type="term" value="F:protein serine/threonine kinase activity"/>
    <property type="evidence" value="ECO:0007669"/>
    <property type="project" value="InterPro"/>
</dbReference>
<dbReference type="InterPro" id="IPR008271">
    <property type="entry name" value="Ser/Thr_kinase_AS"/>
</dbReference>
<reference evidence="12 13" key="1">
    <citation type="journal article" date="2013" name="PLoS Genet.">
        <title>Plant-symbiotic fungi as chemical engineers: Multi-genome analysis of the Clavicipitaceae reveals dynamics of alkaloid loci.</title>
        <authorList>
            <person name="Schardl C.L."/>
            <person name="Young C.A."/>
            <person name="Hesse U."/>
            <person name="Amyotte S.G."/>
            <person name="Andreeva K."/>
            <person name="Calie P.J."/>
            <person name="Fleetwood D.J."/>
            <person name="Haws D.C."/>
            <person name="Moore N."/>
            <person name="Oeser B."/>
            <person name="Panaccione D.G."/>
            <person name="Schweri K.K."/>
            <person name="Voisey C.R."/>
            <person name="Farman M.L."/>
            <person name="Jaromczyk J.W."/>
            <person name="Roe B.A."/>
            <person name="O'Sullivan D.M."/>
            <person name="Scott B."/>
            <person name="Tudzynski P."/>
            <person name="An Z."/>
            <person name="Arnaoudova E.G."/>
            <person name="Bullock C.T."/>
            <person name="Charlton N.D."/>
            <person name="Chen L."/>
            <person name="Cox M."/>
            <person name="Dinkins R.D."/>
            <person name="Florea S."/>
            <person name="Glenn A.E."/>
            <person name="Gordon A."/>
            <person name="Gueldener U."/>
            <person name="Harris D.R."/>
            <person name="Hollin W."/>
            <person name="Jaromczyk J."/>
            <person name="Johnson R.D."/>
            <person name="Khan A.K."/>
            <person name="Leistner E."/>
            <person name="Leuchtmann A."/>
            <person name="Li C."/>
            <person name="Liu J."/>
            <person name="Liu J."/>
            <person name="Liu M."/>
            <person name="Mace W."/>
            <person name="Machado C."/>
            <person name="Nagabhyru P."/>
            <person name="Pan J."/>
            <person name="Schmid J."/>
            <person name="Sugawara K."/>
            <person name="Steiner U."/>
            <person name="Takach J.E."/>
            <person name="Tanaka E."/>
            <person name="Webb J.S."/>
            <person name="Wilson E.V."/>
            <person name="Wiseman J.L."/>
            <person name="Yoshida R."/>
            <person name="Zeng Z."/>
        </authorList>
    </citation>
    <scope>NUCLEOTIDE SEQUENCE [LARGE SCALE GENOMIC DNA]</scope>
    <source>
        <strain evidence="12 13">20.1</strain>
    </source>
</reference>
<feature type="compositionally biased region" description="Polar residues" evidence="9">
    <location>
        <begin position="813"/>
        <end position="830"/>
    </location>
</feature>
<evidence type="ECO:0000256" key="3">
    <source>
        <dbReference type="ARBA" id="ARBA00022448"/>
    </source>
</evidence>
<feature type="compositionally biased region" description="Low complexity" evidence="9">
    <location>
        <begin position="679"/>
        <end position="712"/>
    </location>
</feature>
<dbReference type="GO" id="GO:0006914">
    <property type="term" value="P:autophagy"/>
    <property type="evidence" value="ECO:0007669"/>
    <property type="project" value="UniProtKB-KW"/>
</dbReference>
<dbReference type="PROSITE" id="PS00108">
    <property type="entry name" value="PROTEIN_KINASE_ST"/>
    <property type="match status" value="1"/>
</dbReference>
<evidence type="ECO:0000256" key="4">
    <source>
        <dbReference type="ARBA" id="ARBA00022741"/>
    </source>
</evidence>
<name>M1W6C1_CLAP2</name>
<feature type="region of interest" description="Disordered" evidence="9">
    <location>
        <begin position="602"/>
        <end position="621"/>
    </location>
</feature>
<evidence type="ECO:0000259" key="10">
    <source>
        <dbReference type="PROSITE" id="PS50006"/>
    </source>
</evidence>
<dbReference type="SMART" id="SM00240">
    <property type="entry name" value="FHA"/>
    <property type="match status" value="1"/>
</dbReference>
<keyword evidence="12" id="KW-0418">Kinase</keyword>
<evidence type="ECO:0000256" key="6">
    <source>
        <dbReference type="ARBA" id="ARBA00023006"/>
    </source>
</evidence>
<dbReference type="InterPro" id="IPR045269">
    <property type="entry name" value="Atg1-like"/>
</dbReference>
<comment type="similarity">
    <text evidence="2">Belongs to the protein kinase superfamily. CAMK Ser/Thr protein kinase family. CHEK2 subfamily.</text>
</comment>
<protein>
    <recommendedName>
        <fullName evidence="7">Autophagy-related protein 1</fullName>
    </recommendedName>
</protein>
<gene>
    <name evidence="12" type="ORF">CPUR_08459</name>
</gene>
<dbReference type="OrthoDB" id="504170at2759"/>
<dbReference type="SUPFAM" id="SSF56112">
    <property type="entry name" value="Protein kinase-like (PK-like)"/>
    <property type="match status" value="1"/>
</dbReference>
<evidence type="ECO:0000259" key="11">
    <source>
        <dbReference type="PROSITE" id="PS50011"/>
    </source>
</evidence>
<dbReference type="SUPFAM" id="SSF49879">
    <property type="entry name" value="SMAD/FHA domain"/>
    <property type="match status" value="1"/>
</dbReference>
<feature type="region of interest" description="Disordered" evidence="9">
    <location>
        <begin position="960"/>
        <end position="989"/>
    </location>
</feature>
<evidence type="ECO:0000256" key="9">
    <source>
        <dbReference type="SAM" id="MobiDB-lite"/>
    </source>
</evidence>
<evidence type="ECO:0000313" key="12">
    <source>
        <dbReference type="EMBL" id="CCE34526.1"/>
    </source>
</evidence>
<feature type="compositionally biased region" description="Low complexity" evidence="9">
    <location>
        <begin position="797"/>
        <end position="812"/>
    </location>
</feature>
<organism evidence="12 13">
    <name type="scientific">Claviceps purpurea (strain 20.1)</name>
    <name type="common">Ergot fungus</name>
    <name type="synonym">Sphacelia segetum</name>
    <dbReference type="NCBI Taxonomy" id="1111077"/>
    <lineage>
        <taxon>Eukaryota</taxon>
        <taxon>Fungi</taxon>
        <taxon>Dikarya</taxon>
        <taxon>Ascomycota</taxon>
        <taxon>Pezizomycotina</taxon>
        <taxon>Sordariomycetes</taxon>
        <taxon>Hypocreomycetidae</taxon>
        <taxon>Hypocreales</taxon>
        <taxon>Clavicipitaceae</taxon>
        <taxon>Claviceps</taxon>
    </lineage>
</organism>
<keyword evidence="4 8" id="KW-0547">Nucleotide-binding</keyword>
<dbReference type="Pfam" id="PF00069">
    <property type="entry name" value="Pkinase"/>
    <property type="match status" value="1"/>
</dbReference>
<dbReference type="FunFam" id="3.30.200.20:FF:000470">
    <property type="entry name" value="Serine/threonine-protein kinase RAD53"/>
    <property type="match status" value="1"/>
</dbReference>
<feature type="compositionally biased region" description="Polar residues" evidence="9">
    <location>
        <begin position="972"/>
        <end position="983"/>
    </location>
</feature>